<accession>A0A6J5RRA4</accession>
<dbReference type="PROSITE" id="PS00092">
    <property type="entry name" value="N6_MTASE"/>
    <property type="match status" value="1"/>
</dbReference>
<dbReference type="GO" id="GO:0003676">
    <property type="term" value="F:nucleic acid binding"/>
    <property type="evidence" value="ECO:0007669"/>
    <property type="project" value="InterPro"/>
</dbReference>
<evidence type="ECO:0000313" key="3">
    <source>
        <dbReference type="EMBL" id="CAB4196168.1"/>
    </source>
</evidence>
<evidence type="ECO:0000313" key="4">
    <source>
        <dbReference type="EMBL" id="CAB4222283.1"/>
    </source>
</evidence>
<protein>
    <submittedName>
        <fullName evidence="3">AdoMet_MTases domain containing protein</fullName>
    </submittedName>
</protein>
<dbReference type="InterPro" id="IPR002052">
    <property type="entry name" value="DNA_methylase_N6_adenine_CS"/>
</dbReference>
<dbReference type="InterPro" id="IPR031339">
    <property type="entry name" value="DUF4942"/>
</dbReference>
<dbReference type="EMBL" id="LR797244">
    <property type="protein sequence ID" value="CAB4196168.1"/>
    <property type="molecule type" value="Genomic_DNA"/>
</dbReference>
<dbReference type="EMBL" id="LR796812">
    <property type="protein sequence ID" value="CAB4167554.1"/>
    <property type="molecule type" value="Genomic_DNA"/>
</dbReference>
<dbReference type="PRINTS" id="PR00507">
    <property type="entry name" value="N12N6MTFRASE"/>
</dbReference>
<dbReference type="GO" id="GO:0008168">
    <property type="term" value="F:methyltransferase activity"/>
    <property type="evidence" value="ECO:0007669"/>
    <property type="project" value="InterPro"/>
</dbReference>
<dbReference type="Gene3D" id="3.40.50.150">
    <property type="entry name" value="Vaccinia Virus protein VP39"/>
    <property type="match status" value="1"/>
</dbReference>
<feature type="domain" description="DUF4942" evidence="1">
    <location>
        <begin position="83"/>
        <end position="271"/>
    </location>
</feature>
<sequence>MNELLPRATLAQIAKSRDKALALYAEAHAAIEVANSRLRDAADALNAAAPTANLNVFRQEDRQKLFGSLDVAPRAEFMAMARHMVDADVWTHVVNATDLQRLMDKKAKEALRQQLVSNPVEFSEETAAATLQSFALEAGTIFRRGIAEVFSNLDRRFRSHDGFKVGSRVIIDGAFDAWGHWNHYRDHRATLQDIERTFHVLESKAVPLDYAGVVGAIDEARRQQQGFQARQTEAETEYYLVRIFKNGNCHLWFKRRDLVDKVNKLLAEYYGAAIPDGQTPEDDGGLHEPKRSLAKNFGFFPTPAPLVARVIEEAGIYRGADDPALTVLEPSAGTGHIAAAAVDAGAVVDCIEIQADHALALRKSGQYRNVRLADFMSLAPRPVYDRVLMNPPFDRERDIDHVMHALGFVKPGGKLVAIMSAHTEFAETRKAKAFRDHIAQLGGRFWDLPRNSFSEVGTNVNTIMLTVGRRAVSVATEARASGVAA</sequence>
<dbReference type="InterPro" id="IPR029063">
    <property type="entry name" value="SAM-dependent_MTases_sf"/>
</dbReference>
<dbReference type="EMBL" id="LR797513">
    <property type="protein sequence ID" value="CAB4222283.1"/>
    <property type="molecule type" value="Genomic_DNA"/>
</dbReference>
<gene>
    <name evidence="3" type="ORF">UFOVP1293_83</name>
    <name evidence="4" type="ORF">UFOVP1644_6</name>
    <name evidence="2" type="ORF">UFOVP860_28</name>
</gene>
<name>A0A6J5RRA4_9CAUD</name>
<proteinExistence type="predicted"/>
<organism evidence="3">
    <name type="scientific">uncultured Caudovirales phage</name>
    <dbReference type="NCBI Taxonomy" id="2100421"/>
    <lineage>
        <taxon>Viruses</taxon>
        <taxon>Duplodnaviria</taxon>
        <taxon>Heunggongvirae</taxon>
        <taxon>Uroviricota</taxon>
        <taxon>Caudoviricetes</taxon>
        <taxon>Peduoviridae</taxon>
        <taxon>Maltschvirus</taxon>
        <taxon>Maltschvirus maltsch</taxon>
    </lineage>
</organism>
<evidence type="ECO:0000259" key="1">
    <source>
        <dbReference type="Pfam" id="PF13708"/>
    </source>
</evidence>
<reference evidence="3" key="1">
    <citation type="submission" date="2020-05" db="EMBL/GenBank/DDBJ databases">
        <authorList>
            <person name="Chiriac C."/>
            <person name="Salcher M."/>
            <person name="Ghai R."/>
            <person name="Kavagutti S V."/>
        </authorList>
    </citation>
    <scope>NUCLEOTIDE SEQUENCE</scope>
</reference>
<evidence type="ECO:0000313" key="2">
    <source>
        <dbReference type="EMBL" id="CAB4167554.1"/>
    </source>
</evidence>
<dbReference type="GO" id="GO:0032259">
    <property type="term" value="P:methylation"/>
    <property type="evidence" value="ECO:0007669"/>
    <property type="project" value="InterPro"/>
</dbReference>
<dbReference type="SUPFAM" id="SSF53335">
    <property type="entry name" value="S-adenosyl-L-methionine-dependent methyltransferases"/>
    <property type="match status" value="1"/>
</dbReference>
<dbReference type="Pfam" id="PF13708">
    <property type="entry name" value="DUF4942"/>
    <property type="match status" value="1"/>
</dbReference>